<protein>
    <submittedName>
        <fullName evidence="7">Unplaced genomic scaffold SPHSTscaffold_36, whole genome shotgun sequence</fullName>
    </submittedName>
</protein>
<dbReference type="PIRSF" id="PIRSF017617">
    <property type="entry name" value="Thr_aldolase"/>
    <property type="match status" value="1"/>
</dbReference>
<keyword evidence="8" id="KW-1185">Reference proteome</keyword>
<proteinExistence type="inferred from homology"/>
<dbReference type="InterPro" id="IPR015424">
    <property type="entry name" value="PyrdxlP-dep_Trfase"/>
</dbReference>
<dbReference type="InterPro" id="IPR015421">
    <property type="entry name" value="PyrdxlP-dep_Trfase_major"/>
</dbReference>
<evidence type="ECO:0000313" key="7">
    <source>
        <dbReference type="EMBL" id="KIJ45607.1"/>
    </source>
</evidence>
<comment type="cofactor">
    <cofactor evidence="1">
        <name>pyridoxal 5'-phosphate</name>
        <dbReference type="ChEBI" id="CHEBI:597326"/>
    </cofactor>
</comment>
<dbReference type="Gene3D" id="3.90.1150.10">
    <property type="entry name" value="Aspartate Aminotransferase, domain 1"/>
    <property type="match status" value="1"/>
</dbReference>
<reference evidence="7 8" key="1">
    <citation type="submission" date="2014-06" db="EMBL/GenBank/DDBJ databases">
        <title>Evolutionary Origins and Diversification of the Mycorrhizal Mutualists.</title>
        <authorList>
            <consortium name="DOE Joint Genome Institute"/>
            <consortium name="Mycorrhizal Genomics Consortium"/>
            <person name="Kohler A."/>
            <person name="Kuo A."/>
            <person name="Nagy L.G."/>
            <person name="Floudas D."/>
            <person name="Copeland A."/>
            <person name="Barry K.W."/>
            <person name="Cichocki N."/>
            <person name="Veneault-Fourrey C."/>
            <person name="LaButti K."/>
            <person name="Lindquist E.A."/>
            <person name="Lipzen A."/>
            <person name="Lundell T."/>
            <person name="Morin E."/>
            <person name="Murat C."/>
            <person name="Riley R."/>
            <person name="Ohm R."/>
            <person name="Sun H."/>
            <person name="Tunlid A."/>
            <person name="Henrissat B."/>
            <person name="Grigoriev I.V."/>
            <person name="Hibbett D.S."/>
            <person name="Martin F."/>
        </authorList>
    </citation>
    <scope>NUCLEOTIDE SEQUENCE [LARGE SCALE GENOMIC DNA]</scope>
    <source>
        <strain evidence="7 8">SS14</strain>
    </source>
</reference>
<dbReference type="PANTHER" id="PTHR48097">
    <property type="entry name" value="L-THREONINE ALDOLASE-RELATED"/>
    <property type="match status" value="1"/>
</dbReference>
<dbReference type="InterPro" id="IPR001597">
    <property type="entry name" value="ArAA_b-elim_lyase/Thr_aldolase"/>
</dbReference>
<evidence type="ECO:0000313" key="8">
    <source>
        <dbReference type="Proteomes" id="UP000054279"/>
    </source>
</evidence>
<evidence type="ECO:0000256" key="2">
    <source>
        <dbReference type="ARBA" id="ARBA00006966"/>
    </source>
</evidence>
<dbReference type="SUPFAM" id="SSF53383">
    <property type="entry name" value="PLP-dependent transferases"/>
    <property type="match status" value="1"/>
</dbReference>
<dbReference type="InterPro" id="IPR023603">
    <property type="entry name" value="Low_specificity_L-TA-like"/>
</dbReference>
<dbReference type="GO" id="GO:0005829">
    <property type="term" value="C:cytosol"/>
    <property type="evidence" value="ECO:0007669"/>
    <property type="project" value="TreeGrafter"/>
</dbReference>
<dbReference type="OrthoDB" id="10261951at2759"/>
<evidence type="ECO:0000256" key="3">
    <source>
        <dbReference type="ARBA" id="ARBA00022898"/>
    </source>
</evidence>
<gene>
    <name evidence="7" type="ORF">M422DRAFT_75043</name>
</gene>
<dbReference type="GO" id="GO:0006567">
    <property type="term" value="P:L-threonine catabolic process"/>
    <property type="evidence" value="ECO:0007669"/>
    <property type="project" value="TreeGrafter"/>
</dbReference>
<dbReference type="FunFam" id="3.40.640.10:FF:000030">
    <property type="entry name" value="Low-specificity L-threonine aldolase"/>
    <property type="match status" value="1"/>
</dbReference>
<dbReference type="HOGENOM" id="CLU_029381_1_1_1"/>
<evidence type="ECO:0000256" key="5">
    <source>
        <dbReference type="PIRSR" id="PIRSR017617-1"/>
    </source>
</evidence>
<dbReference type="Pfam" id="PF01212">
    <property type="entry name" value="Beta_elim_lyase"/>
    <property type="match status" value="1"/>
</dbReference>
<dbReference type="GO" id="GO:0008732">
    <property type="term" value="F:L-allo-threonine aldolase activity"/>
    <property type="evidence" value="ECO:0007669"/>
    <property type="project" value="TreeGrafter"/>
</dbReference>
<organism evidence="7 8">
    <name type="scientific">Sphaerobolus stellatus (strain SS14)</name>
    <dbReference type="NCBI Taxonomy" id="990650"/>
    <lineage>
        <taxon>Eukaryota</taxon>
        <taxon>Fungi</taxon>
        <taxon>Dikarya</taxon>
        <taxon>Basidiomycota</taxon>
        <taxon>Agaricomycotina</taxon>
        <taxon>Agaricomycetes</taxon>
        <taxon>Phallomycetidae</taxon>
        <taxon>Geastrales</taxon>
        <taxon>Sphaerobolaceae</taxon>
        <taxon>Sphaerobolus</taxon>
    </lineage>
</organism>
<dbReference type="Proteomes" id="UP000054279">
    <property type="component" value="Unassembled WGS sequence"/>
</dbReference>
<evidence type="ECO:0000256" key="4">
    <source>
        <dbReference type="ARBA" id="ARBA00023239"/>
    </source>
</evidence>
<comment type="similarity">
    <text evidence="2">Belongs to the threonine aldolase family.</text>
</comment>
<dbReference type="PANTHER" id="PTHR48097:SF9">
    <property type="entry name" value="L-THREONINE ALDOLASE"/>
    <property type="match status" value="1"/>
</dbReference>
<evidence type="ECO:0000256" key="1">
    <source>
        <dbReference type="ARBA" id="ARBA00001933"/>
    </source>
</evidence>
<dbReference type="AlphaFoldDB" id="A0A0C9VSW0"/>
<accession>A0A0C9VSW0</accession>
<dbReference type="NCBIfam" id="NF041359">
    <property type="entry name" value="GntG_guanitoxin"/>
    <property type="match status" value="1"/>
</dbReference>
<dbReference type="InterPro" id="IPR015422">
    <property type="entry name" value="PyrdxlP-dep_Trfase_small"/>
</dbReference>
<feature type="modified residue" description="N6-(pyridoxal phosphate)lysine" evidence="5">
    <location>
        <position position="231"/>
    </location>
</feature>
<keyword evidence="3" id="KW-0663">Pyridoxal phosphate</keyword>
<feature type="domain" description="Aromatic amino acid beta-eliminating lyase/threonine aldolase" evidence="6">
    <location>
        <begin position="37"/>
        <end position="315"/>
    </location>
</feature>
<dbReference type="Gene3D" id="3.40.640.10">
    <property type="entry name" value="Type I PLP-dependent aspartate aminotransferase-like (Major domain)"/>
    <property type="match status" value="1"/>
</dbReference>
<keyword evidence="4" id="KW-0456">Lyase</keyword>
<evidence type="ECO:0000259" key="6">
    <source>
        <dbReference type="Pfam" id="PF01212"/>
    </source>
</evidence>
<dbReference type="GO" id="GO:0006545">
    <property type="term" value="P:glycine biosynthetic process"/>
    <property type="evidence" value="ECO:0007669"/>
    <property type="project" value="TreeGrafter"/>
</dbReference>
<sequence>MASDLQQRRESLIVQAKIDVNLANDNEVIIHTVSRSFASDTITVPTKEMYQYALLSSLGDDVYEEPSTIRLQNHVAKLFGKEAALFVSSGSMSNQIALRAHLTQPPHSLLCDVRAHIHCYEAGGAAYHSQAAVTAVMPSNGHHLTAEDVKKHLVVIDDVHFAPTRVIALENTLNGCIFPQEEILAISELAKLHGIRMHLDGARIWHVAAETGTPLAELAEPFDSISCCFSKGLGAPVGSCLIGTKEFIHRARWLRKLFGGAMRQTGILAGSAAYALSNNLQLLPGVHDLTKKLEKGLIDLGCIITSPAETCMVFYDPSPLELSYDEIQERAAQLPDPIKTGGSRLVVHIQTSPQMIDDFLNLLKTLATEKGVELPAKPKRVNGEMDPRDIYVRVSKAKKA</sequence>
<dbReference type="EMBL" id="KN837111">
    <property type="protein sequence ID" value="KIJ45607.1"/>
    <property type="molecule type" value="Genomic_DNA"/>
</dbReference>
<name>A0A0C9VSW0_SPHS4</name>